<organism evidence="2 3">
    <name type="scientific">Fontibacillus panacisegetis</name>
    <dbReference type="NCBI Taxonomy" id="670482"/>
    <lineage>
        <taxon>Bacteria</taxon>
        <taxon>Bacillati</taxon>
        <taxon>Bacillota</taxon>
        <taxon>Bacilli</taxon>
        <taxon>Bacillales</taxon>
        <taxon>Paenibacillaceae</taxon>
        <taxon>Fontibacillus</taxon>
    </lineage>
</organism>
<dbReference type="Gene3D" id="3.40.50.620">
    <property type="entry name" value="HUPs"/>
    <property type="match status" value="1"/>
</dbReference>
<dbReference type="Pfam" id="PF02698">
    <property type="entry name" value="DUF218"/>
    <property type="match status" value="1"/>
</dbReference>
<dbReference type="CDD" id="cd06259">
    <property type="entry name" value="YdcF-like"/>
    <property type="match status" value="1"/>
</dbReference>
<evidence type="ECO:0000259" key="1">
    <source>
        <dbReference type="Pfam" id="PF02698"/>
    </source>
</evidence>
<accession>A0A1G7GNL5</accession>
<dbReference type="PANTHER" id="PTHR30336:SF20">
    <property type="entry name" value="DUF218 DOMAIN-CONTAINING PROTEIN"/>
    <property type="match status" value="1"/>
</dbReference>
<sequence>MFVSNKKTYSGSANRPRRSWRRRMFRWTLLLLLACILWLVYVIAQIGSIERNPAVVKQMATPADAGILLGAAMWGDQPSPGLEERLQLSLKDYRDGKFQVFILTGGLDRPEYRYTEAEGMAIYLEAHGVPRDKILLENKATSTYENLKFSKKIMEEHGLKTALIMTHTYHGNRALEISQMLGYSDPKLSLTETKVLKPTQKTAREILAYTKWKMDQIAIIFGWK</sequence>
<evidence type="ECO:0000313" key="2">
    <source>
        <dbReference type="EMBL" id="SDE89730.1"/>
    </source>
</evidence>
<dbReference type="InterPro" id="IPR003848">
    <property type="entry name" value="DUF218"/>
</dbReference>
<dbReference type="GO" id="GO:0005886">
    <property type="term" value="C:plasma membrane"/>
    <property type="evidence" value="ECO:0007669"/>
    <property type="project" value="TreeGrafter"/>
</dbReference>
<dbReference type="InterPro" id="IPR014729">
    <property type="entry name" value="Rossmann-like_a/b/a_fold"/>
</dbReference>
<protein>
    <submittedName>
        <fullName evidence="2">Uncharacterized SAM-binding protein YcdF, DUF218 family</fullName>
    </submittedName>
</protein>
<dbReference type="AlphaFoldDB" id="A0A1G7GNL5"/>
<dbReference type="PANTHER" id="PTHR30336">
    <property type="entry name" value="INNER MEMBRANE PROTEIN, PROBABLE PERMEASE"/>
    <property type="match status" value="1"/>
</dbReference>
<keyword evidence="3" id="KW-1185">Reference proteome</keyword>
<reference evidence="2 3" key="1">
    <citation type="submission" date="2016-10" db="EMBL/GenBank/DDBJ databases">
        <authorList>
            <person name="de Groot N.N."/>
        </authorList>
    </citation>
    <scope>NUCLEOTIDE SEQUENCE [LARGE SCALE GENOMIC DNA]</scope>
    <source>
        <strain evidence="2 3">DSM 28129</strain>
    </source>
</reference>
<feature type="domain" description="DUF218" evidence="1">
    <location>
        <begin position="64"/>
        <end position="206"/>
    </location>
</feature>
<dbReference type="Proteomes" id="UP000198972">
    <property type="component" value="Unassembled WGS sequence"/>
</dbReference>
<proteinExistence type="predicted"/>
<gene>
    <name evidence="2" type="ORF">SAMN04488542_103134</name>
</gene>
<name>A0A1G7GNL5_9BACL</name>
<dbReference type="InterPro" id="IPR051599">
    <property type="entry name" value="Cell_Envelope_Assoc"/>
</dbReference>
<evidence type="ECO:0000313" key="3">
    <source>
        <dbReference type="Proteomes" id="UP000198972"/>
    </source>
</evidence>
<dbReference type="STRING" id="670482.SAMN04488542_103134"/>
<dbReference type="EMBL" id="FNBG01000003">
    <property type="protein sequence ID" value="SDE89730.1"/>
    <property type="molecule type" value="Genomic_DNA"/>
</dbReference>